<reference evidence="1 2" key="1">
    <citation type="submission" date="2018-02" db="EMBL/GenBank/DDBJ databases">
        <title>Metagenomics reveals mixed infection of spiroplasma and phytoplasma in chicory.</title>
        <authorList>
            <person name="Polano C."/>
            <person name="Moruzzi S."/>
            <person name="Ermacora P."/>
            <person name="Ferrini F."/>
            <person name="Martini M."/>
            <person name="Firrao G."/>
        </authorList>
    </citation>
    <scope>NUCLEOTIDE SEQUENCE [LARGE SCALE GENOMIC DNA]</scope>
    <source>
        <strain evidence="1 2">ChiP</strain>
    </source>
</reference>
<comment type="caution">
    <text evidence="1">The sequence shown here is derived from an EMBL/GenBank/DDBJ whole genome shotgun (WGS) entry which is preliminary data.</text>
</comment>
<organism evidence="1 2">
    <name type="scientific">Candidatus Phytoplasma phoenicium</name>
    <dbReference type="NCBI Taxonomy" id="198422"/>
    <lineage>
        <taxon>Bacteria</taxon>
        <taxon>Bacillati</taxon>
        <taxon>Mycoplasmatota</taxon>
        <taxon>Mollicutes</taxon>
        <taxon>Acholeplasmatales</taxon>
        <taxon>Acholeplasmataceae</taxon>
        <taxon>Candidatus Phytoplasma</taxon>
        <taxon>16SrIX (Pigeon pea witches'-broom group)</taxon>
    </lineage>
</organism>
<sequence length="89" mass="10826">MMEQKNIVVYVTYNLLKKIDKNNNIWEYDPNNSKRIKETLSNDAWTEFNPANDKMMKRKNIDGFLEEFDENEKKIKKTQYQSDKKIFIK</sequence>
<accession>A0A2S8NSZ9</accession>
<dbReference type="EMBL" id="PUUG01000097">
    <property type="protein sequence ID" value="PQP79128.1"/>
    <property type="molecule type" value="Genomic_DNA"/>
</dbReference>
<protein>
    <submittedName>
        <fullName evidence="1">Uncharacterized protein</fullName>
    </submittedName>
</protein>
<proteinExistence type="predicted"/>
<evidence type="ECO:0000313" key="1">
    <source>
        <dbReference type="EMBL" id="PQP79128.1"/>
    </source>
</evidence>
<evidence type="ECO:0000313" key="2">
    <source>
        <dbReference type="Proteomes" id="UP000238672"/>
    </source>
</evidence>
<name>A0A2S8NSZ9_9MOLU</name>
<gene>
    <name evidence="1" type="ORF">C6B37_02580</name>
</gene>
<keyword evidence="2" id="KW-1185">Reference proteome</keyword>
<dbReference type="AlphaFoldDB" id="A0A2S8NSZ9"/>
<dbReference type="Proteomes" id="UP000238672">
    <property type="component" value="Unassembled WGS sequence"/>
</dbReference>